<accession>A0A2V3IBZ5</accession>
<evidence type="ECO:0000259" key="2">
    <source>
        <dbReference type="Pfam" id="PF00190"/>
    </source>
</evidence>
<dbReference type="AlphaFoldDB" id="A0A2V3IBZ5"/>
<evidence type="ECO:0000313" key="3">
    <source>
        <dbReference type="EMBL" id="PXF39568.1"/>
    </source>
</evidence>
<dbReference type="InterPro" id="IPR011051">
    <property type="entry name" value="RmlC_Cupin_sf"/>
</dbReference>
<sequence>MKCIIALAALTLAAFVNQAAASIPSFGLQTAAAIRSGLQDSDFRINPSKGQIIKNEKFVVQIANVADFPALGGQDVQSQVARVLVRAGQPFLPHYHRAGTETLNALAGVFRVSFLFEGLSPRNVTNILRPGDPPSSRRVCPTPTVYQQDGLSFPFCFQHRRSGIGTGQSLSFSDFALV</sequence>
<proteinExistence type="predicted"/>
<evidence type="ECO:0000313" key="4">
    <source>
        <dbReference type="Proteomes" id="UP000247409"/>
    </source>
</evidence>
<comment type="caution">
    <text evidence="3">The sequence shown here is derived from an EMBL/GenBank/DDBJ whole genome shotgun (WGS) entry which is preliminary data.</text>
</comment>
<organism evidence="3 4">
    <name type="scientific">Gracilariopsis chorda</name>
    <dbReference type="NCBI Taxonomy" id="448386"/>
    <lineage>
        <taxon>Eukaryota</taxon>
        <taxon>Rhodophyta</taxon>
        <taxon>Florideophyceae</taxon>
        <taxon>Rhodymeniophycidae</taxon>
        <taxon>Gracilariales</taxon>
        <taxon>Gracilariaceae</taxon>
        <taxon>Gracilariopsis</taxon>
    </lineage>
</organism>
<protein>
    <recommendedName>
        <fullName evidence="2">Cupin type-1 domain-containing protein</fullName>
    </recommendedName>
</protein>
<feature type="domain" description="Cupin type-1" evidence="2">
    <location>
        <begin position="49"/>
        <end position="132"/>
    </location>
</feature>
<reference evidence="3 4" key="1">
    <citation type="journal article" date="2018" name="Mol. Biol. Evol.">
        <title>Analysis of the draft genome of the red seaweed Gracilariopsis chorda provides insights into genome size evolution in Rhodophyta.</title>
        <authorList>
            <person name="Lee J."/>
            <person name="Yang E.C."/>
            <person name="Graf L."/>
            <person name="Yang J.H."/>
            <person name="Qiu H."/>
            <person name="Zel Zion U."/>
            <person name="Chan C.X."/>
            <person name="Stephens T.G."/>
            <person name="Weber A.P.M."/>
            <person name="Boo G.H."/>
            <person name="Boo S.M."/>
            <person name="Kim K.M."/>
            <person name="Shin Y."/>
            <person name="Jung M."/>
            <person name="Lee S.J."/>
            <person name="Yim H.S."/>
            <person name="Lee J.H."/>
            <person name="Bhattacharya D."/>
            <person name="Yoon H.S."/>
        </authorList>
    </citation>
    <scope>NUCLEOTIDE SEQUENCE [LARGE SCALE GENOMIC DNA]</scope>
    <source>
        <strain evidence="3 4">SKKU-2015</strain>
        <tissue evidence="3">Whole body</tissue>
    </source>
</reference>
<name>A0A2V3IBZ5_9FLOR</name>
<feature type="chain" id="PRO_5016020954" description="Cupin type-1 domain-containing protein" evidence="1">
    <location>
        <begin position="22"/>
        <end position="178"/>
    </location>
</feature>
<dbReference type="Proteomes" id="UP000247409">
    <property type="component" value="Unassembled WGS sequence"/>
</dbReference>
<keyword evidence="4" id="KW-1185">Reference proteome</keyword>
<dbReference type="InterPro" id="IPR014710">
    <property type="entry name" value="RmlC-like_jellyroll"/>
</dbReference>
<dbReference type="Pfam" id="PF00190">
    <property type="entry name" value="Cupin_1"/>
    <property type="match status" value="1"/>
</dbReference>
<feature type="signal peptide" evidence="1">
    <location>
        <begin position="1"/>
        <end position="21"/>
    </location>
</feature>
<dbReference type="Gene3D" id="2.60.120.10">
    <property type="entry name" value="Jelly Rolls"/>
    <property type="match status" value="1"/>
</dbReference>
<dbReference type="InterPro" id="IPR006045">
    <property type="entry name" value="Cupin_1"/>
</dbReference>
<keyword evidence="1" id="KW-0732">Signal</keyword>
<gene>
    <name evidence="3" type="ORF">BWQ96_10735</name>
</gene>
<dbReference type="SUPFAM" id="SSF51182">
    <property type="entry name" value="RmlC-like cupins"/>
    <property type="match status" value="1"/>
</dbReference>
<evidence type="ECO:0000256" key="1">
    <source>
        <dbReference type="SAM" id="SignalP"/>
    </source>
</evidence>
<dbReference type="EMBL" id="NBIV01000697">
    <property type="protein sequence ID" value="PXF39568.1"/>
    <property type="molecule type" value="Genomic_DNA"/>
</dbReference>